<evidence type="ECO:0000259" key="2">
    <source>
        <dbReference type="Pfam" id="PF13476"/>
    </source>
</evidence>
<proteinExistence type="predicted"/>
<evidence type="ECO:0000313" key="3">
    <source>
        <dbReference type="EMBL" id="MEN5378536.1"/>
    </source>
</evidence>
<accession>A0ABV0BV20</accession>
<dbReference type="InterPro" id="IPR038729">
    <property type="entry name" value="Rad50/SbcC_AAA"/>
</dbReference>
<protein>
    <submittedName>
        <fullName evidence="3">SMC family ATPase</fullName>
    </submittedName>
</protein>
<organism evidence="3 4">
    <name type="scientific">Sphingobacterium kitahiroshimense</name>
    <dbReference type="NCBI Taxonomy" id="470446"/>
    <lineage>
        <taxon>Bacteria</taxon>
        <taxon>Pseudomonadati</taxon>
        <taxon>Bacteroidota</taxon>
        <taxon>Sphingobacteriia</taxon>
        <taxon>Sphingobacteriales</taxon>
        <taxon>Sphingobacteriaceae</taxon>
        <taxon>Sphingobacterium</taxon>
    </lineage>
</organism>
<dbReference type="Pfam" id="PF13558">
    <property type="entry name" value="SbcC_Walker_B"/>
    <property type="match status" value="1"/>
</dbReference>
<dbReference type="EMBL" id="JBDJNQ010000007">
    <property type="protein sequence ID" value="MEN5378536.1"/>
    <property type="molecule type" value="Genomic_DNA"/>
</dbReference>
<keyword evidence="1" id="KW-0175">Coiled coil</keyword>
<feature type="coiled-coil region" evidence="1">
    <location>
        <begin position="764"/>
        <end position="822"/>
    </location>
</feature>
<dbReference type="SUPFAM" id="SSF52540">
    <property type="entry name" value="P-loop containing nucleoside triphosphate hydrolases"/>
    <property type="match status" value="1"/>
</dbReference>
<dbReference type="PANTHER" id="PTHR32114">
    <property type="entry name" value="ABC TRANSPORTER ABCH.3"/>
    <property type="match status" value="1"/>
</dbReference>
<dbReference type="Gene3D" id="3.40.50.300">
    <property type="entry name" value="P-loop containing nucleotide triphosphate hydrolases"/>
    <property type="match status" value="2"/>
</dbReference>
<gene>
    <name evidence="3" type="ORF">ABE541_14830</name>
</gene>
<dbReference type="InterPro" id="IPR027417">
    <property type="entry name" value="P-loop_NTPase"/>
</dbReference>
<dbReference type="Pfam" id="PF13476">
    <property type="entry name" value="AAA_23"/>
    <property type="match status" value="1"/>
</dbReference>
<feature type="coiled-coil region" evidence="1">
    <location>
        <begin position="210"/>
        <end position="244"/>
    </location>
</feature>
<dbReference type="Proteomes" id="UP001409291">
    <property type="component" value="Unassembled WGS sequence"/>
</dbReference>
<evidence type="ECO:0000256" key="1">
    <source>
        <dbReference type="SAM" id="Coils"/>
    </source>
</evidence>
<dbReference type="SUPFAM" id="SSF75712">
    <property type="entry name" value="Rad50 coiled-coil Zn hook"/>
    <property type="match status" value="1"/>
</dbReference>
<reference evidence="3 4" key="1">
    <citation type="submission" date="2024-04" db="EMBL/GenBank/DDBJ databases">
        <title>WGS of bacteria from Torrens River.</title>
        <authorList>
            <person name="Wyrsch E.R."/>
            <person name="Drigo B."/>
        </authorList>
    </citation>
    <scope>NUCLEOTIDE SEQUENCE [LARGE SCALE GENOMIC DNA]</scope>
    <source>
        <strain evidence="3 4">TWI391</strain>
    </source>
</reference>
<keyword evidence="4" id="KW-1185">Reference proteome</keyword>
<feature type="domain" description="Rad50/SbcC-type AAA" evidence="2">
    <location>
        <begin position="6"/>
        <end position="239"/>
    </location>
</feature>
<dbReference type="PANTHER" id="PTHR32114:SF2">
    <property type="entry name" value="ABC TRANSPORTER ABCH.3"/>
    <property type="match status" value="1"/>
</dbReference>
<feature type="coiled-coil region" evidence="1">
    <location>
        <begin position="600"/>
        <end position="634"/>
    </location>
</feature>
<comment type="caution">
    <text evidence="3">The sequence shown here is derived from an EMBL/GenBank/DDBJ whole genome shotgun (WGS) entry which is preliminary data.</text>
</comment>
<sequence>MLPLYLSIEGLYSYQSKQEIDFTALTAAGLFGIFGKVGSGKSTILEAITFALFANTNRLNSNNRAYNMMNLNSNQLRIEFHFIGKENKKYAFEASWRRNSKQFEKVTTPVRKAYVFEGDEKIPLESTDAETILGISYKNFNRTVIVPQGQFKEFLELKGAERSGMMKELFNLDHYDLFYKVASLSKETELKLQNISGAVQTLEDYTEESIAELLLQLENEQLKLQEVTNTHQQLDQQHQKLLEVQQFHKEIAIQKQAFAQLSAEQGTIENLKKQILLFQKVDRIFKHALDNLADLQTEEFQLTQDFARTKHQLNAVHTALLTANSAYKIVEQDFNQLDNKRIAVEDMRNIVHILKLQVDIKKEAERLANGQIVLQGVDQQILNKQTLVQEKQQEITNLKASRVASSLLMTINDWYSKQEQYIKTQHDLEADLKIKRKDYQDIILQFEKESLTPTSWREKLTEDEKSASILLERIQSNENKIQVKQQLANFSHALTAGEACPLCGSEHHPHIMQTEDVSEQLVKFKSEKTHVQETILQIQQRQQRFIQLDANLITLQRDIDKSVEKLNTLTIEFNHHLTQFTWTNFQHNDRTSFDQWKLQAESIEQACTLAESTLAAIQKELDDLKIKKEKYSNGLNSIALTKSTLEGRSSIHEQLIKRLKLSEFEQFEISEIEILITQSLQSIDHIEQEYNRLLNEINQFNISIASLSTTSNTLETQLKNKQSKITLQQKLIEELLQQHDFVSLDAVKEILKQQFDLEKEELRIKRFEEHFAIVKANLVQLEQKINQQAVDISQITKISQDLQLAKEAKEMLIGQLQSLKDQILISKNRYAEKVELQIAFDKLALRNKNLSILSNLFKGNGFVDYISTQYLEDLCHIANHRFERLTRGHLKLIINSENDFEVMDHLNGGKSRSVRTLSGGQFFQASLCLALALAESTRSLNQNEKNFFFIDEGFGTQDTESVNLIFETLNALHKENRIVGIISHVDELQERIPVSVKIVKDEDLGSLILHDF</sequence>
<name>A0ABV0BV20_9SPHI</name>
<dbReference type="RefSeq" id="WP_346581599.1">
    <property type="nucleotide sequence ID" value="NZ_JBDJNQ010000007.1"/>
</dbReference>
<feature type="coiled-coil region" evidence="1">
    <location>
        <begin position="676"/>
        <end position="738"/>
    </location>
</feature>
<evidence type="ECO:0000313" key="4">
    <source>
        <dbReference type="Proteomes" id="UP001409291"/>
    </source>
</evidence>